<dbReference type="EMBL" id="LWBP01000010">
    <property type="protein sequence ID" value="OQP67811.1"/>
    <property type="molecule type" value="Genomic_DNA"/>
</dbReference>
<dbReference type="AlphaFoldDB" id="A0A1V9GAW2"/>
<dbReference type="Pfam" id="PF25753">
    <property type="entry name" value="SF0329"/>
    <property type="match status" value="1"/>
</dbReference>
<proteinExistence type="predicted"/>
<dbReference type="STRING" id="550983.A4R26_32810"/>
<comment type="caution">
    <text evidence="1">The sequence shown here is derived from an EMBL/GenBank/DDBJ whole genome shotgun (WGS) entry which is preliminary data.</text>
</comment>
<dbReference type="InterPro" id="IPR057955">
    <property type="entry name" value="SF0329-like"/>
</dbReference>
<reference evidence="2" key="1">
    <citation type="submission" date="2016-04" db="EMBL/GenBank/DDBJ databases">
        <authorList>
            <person name="Chen L."/>
            <person name="Zhuang W."/>
            <person name="Wang G."/>
        </authorList>
    </citation>
    <scope>NUCLEOTIDE SEQUENCE [LARGE SCALE GENOMIC DNA]</scope>
    <source>
        <strain evidence="2">208</strain>
    </source>
</reference>
<gene>
    <name evidence="1" type="ORF">A4R26_32810</name>
</gene>
<protein>
    <submittedName>
        <fullName evidence="1">Uncharacterized protein</fullName>
    </submittedName>
</protein>
<sequence length="126" mass="14643">MELKLSISRLLNPVKSIDVYITKPHPQFVKRHPAVQDEDRNPDLLVEEGEFSRFDLHNCCFEYLNLSVEEGLAHPSPLINLLAVLDRRLGKGRLPSLIEKKHHPLVKRFLKFRMTEEGFNINDNSE</sequence>
<evidence type="ECO:0000313" key="1">
    <source>
        <dbReference type="EMBL" id="OQP67811.1"/>
    </source>
</evidence>
<evidence type="ECO:0000313" key="2">
    <source>
        <dbReference type="Proteomes" id="UP000192276"/>
    </source>
</evidence>
<dbReference type="Proteomes" id="UP000192276">
    <property type="component" value="Unassembled WGS sequence"/>
</dbReference>
<keyword evidence="2" id="KW-1185">Reference proteome</keyword>
<name>A0A1V9GAW2_9BACT</name>
<accession>A0A1V9GAW2</accession>
<organism evidence="1 2">
    <name type="scientific">Niastella populi</name>
    <dbReference type="NCBI Taxonomy" id="550983"/>
    <lineage>
        <taxon>Bacteria</taxon>
        <taxon>Pseudomonadati</taxon>
        <taxon>Bacteroidota</taxon>
        <taxon>Chitinophagia</taxon>
        <taxon>Chitinophagales</taxon>
        <taxon>Chitinophagaceae</taxon>
        <taxon>Niastella</taxon>
    </lineage>
</organism>